<accession>A0AAV5QIV0</accession>
<evidence type="ECO:0008006" key="3">
    <source>
        <dbReference type="Google" id="ProtNLM"/>
    </source>
</evidence>
<organism evidence="1 2">
    <name type="scientific">Saccharomycopsis crataegensis</name>
    <dbReference type="NCBI Taxonomy" id="43959"/>
    <lineage>
        <taxon>Eukaryota</taxon>
        <taxon>Fungi</taxon>
        <taxon>Dikarya</taxon>
        <taxon>Ascomycota</taxon>
        <taxon>Saccharomycotina</taxon>
        <taxon>Saccharomycetes</taxon>
        <taxon>Saccharomycopsidaceae</taxon>
        <taxon>Saccharomycopsis</taxon>
    </lineage>
</organism>
<dbReference type="Proteomes" id="UP001360560">
    <property type="component" value="Unassembled WGS sequence"/>
</dbReference>
<gene>
    <name evidence="1" type="ORF">DASC09_017350</name>
</gene>
<protein>
    <recommendedName>
        <fullName evidence="3">MMS19 nucleotide excision repair protein</fullName>
    </recommendedName>
</protein>
<dbReference type="GeneID" id="90072389"/>
<proteinExistence type="predicted"/>
<dbReference type="AlphaFoldDB" id="A0AAV5QIV0"/>
<keyword evidence="2" id="KW-1185">Reference proteome</keyword>
<sequence length="1027" mass="119241">MTTQSFRSAVKEFVLLSKDNHPEGIGRLSSILANSANDTQIYSSTLPILVDLYSFNPSPSPDDIIKSNLLHEVMVYLEGLYTHDKQDNLDIKEATLLFEKLHPKLSLEGKMRLLKDYRLAEYLWGIMTNEDPDLIGPYKKLFNLYFGNAVYRTNALDQWIIETFMIPVLKNPSNLQSMYLCFELLSKLHSNVIPDTKLAVIICDLLKPISLKYPSSTSKALGLFKKPKAPKPTFHSTPVIIGVLQYLSCLFDAHKESIGALVEIEVSTKLRDWVCYLSQELNSSFEIQYHLQYFLHFFLITNPNLNMEMVRQLLASNIFIIRELFDMYKNQTDPMVRQSDYPKDILVVRNFEFLYLRERQRVWKSGEDENSTDQRIDIAEFINYLLDNWKSANITNKEQVQAMTDLLDFCLPKIPQNKKRSLVNKLFIILNNDNQELKLPVANFYRAHCADNEFSKMIDDTVFFFYVAKKMEKLKDVLQKSNGKEQILCEEDRVEFFFISQYILRQSTAQHKRLHDTLCHGDYLNFFVPKIIELQNEDAMRLMNACVGLSLASFELNEEYYSTFSTLLAGAEDEFKRLILMFLANVIIQSKRSDHLISHPTFLMEIYSLALSSENDDVKFNAYKVLNVLIMFIGAEKREILNEIVKEWDFFNVLLVPVLEDSQSFLHEKVFFILENLGKNGGFEQEFEATNAIPLMVDYFCTRPGYRKYFILFIRGYFDKTGANVSAKSICLYKANIFKTLPVVIELLKPVIAQKNFAENISMLEYLCQFFGTILDNHPICVKDIPTEQNIDIFSITFQTINSAPTSIVDKINIKYFVLLWRGLDLAKIPAADMDDFWKTLLRLFNDCLPKACCDDDTFDQVSKSCAEQVIQGIITIVTKYIGDTPNKSKDSRAAYYFLKPMLTLLSKDVPLSLTVSIWQFFYKVIRDRENDTIVKLFFENMTEAVVPSYRSVIMIRHLWGEDSVATATISLCWKVVTYYPNTVYETYIFEDFGVNESMDRLKERFKGDVKTMKRLKDIEDMAYKDY</sequence>
<evidence type="ECO:0000313" key="1">
    <source>
        <dbReference type="EMBL" id="GMM34410.1"/>
    </source>
</evidence>
<dbReference type="InterPro" id="IPR016024">
    <property type="entry name" value="ARM-type_fold"/>
</dbReference>
<evidence type="ECO:0000313" key="2">
    <source>
        <dbReference type="Proteomes" id="UP001360560"/>
    </source>
</evidence>
<name>A0AAV5QIV0_9ASCO</name>
<dbReference type="RefSeq" id="XP_064851410.1">
    <property type="nucleotide sequence ID" value="XM_064995338.1"/>
</dbReference>
<dbReference type="EMBL" id="BTFZ01000002">
    <property type="protein sequence ID" value="GMM34410.1"/>
    <property type="molecule type" value="Genomic_DNA"/>
</dbReference>
<comment type="caution">
    <text evidence="1">The sequence shown here is derived from an EMBL/GenBank/DDBJ whole genome shotgun (WGS) entry which is preliminary data.</text>
</comment>
<reference evidence="1 2" key="1">
    <citation type="journal article" date="2023" name="Elife">
        <title>Identification of key yeast species and microbe-microbe interactions impacting larval growth of Drosophila in the wild.</title>
        <authorList>
            <person name="Mure A."/>
            <person name="Sugiura Y."/>
            <person name="Maeda R."/>
            <person name="Honda K."/>
            <person name="Sakurai N."/>
            <person name="Takahashi Y."/>
            <person name="Watada M."/>
            <person name="Katoh T."/>
            <person name="Gotoh A."/>
            <person name="Gotoh Y."/>
            <person name="Taniguchi I."/>
            <person name="Nakamura K."/>
            <person name="Hayashi T."/>
            <person name="Katayama T."/>
            <person name="Uemura T."/>
            <person name="Hattori Y."/>
        </authorList>
    </citation>
    <scope>NUCLEOTIDE SEQUENCE [LARGE SCALE GENOMIC DNA]</scope>
    <source>
        <strain evidence="1 2">SC-9</strain>
    </source>
</reference>
<dbReference type="SUPFAM" id="SSF48371">
    <property type="entry name" value="ARM repeat"/>
    <property type="match status" value="1"/>
</dbReference>